<dbReference type="AlphaFoldDB" id="A0A5R9AKZ4"/>
<protein>
    <submittedName>
        <fullName evidence="3">HNH endonuclease</fullName>
    </submittedName>
</protein>
<dbReference type="EMBL" id="VASG01000001">
    <property type="protein sequence ID" value="TLP78715.1"/>
    <property type="molecule type" value="Genomic_DNA"/>
</dbReference>
<evidence type="ECO:0000259" key="2">
    <source>
        <dbReference type="SMART" id="SM00507"/>
    </source>
</evidence>
<keyword evidence="3" id="KW-0378">Hydrolase</keyword>
<dbReference type="Pfam" id="PF01844">
    <property type="entry name" value="HNH"/>
    <property type="match status" value="1"/>
</dbReference>
<name>A0A5R9AKZ4_PSENT</name>
<comment type="caution">
    <text evidence="3">The sequence shown here is derived from an EMBL/GenBank/DDBJ whole genome shotgun (WGS) entry which is preliminary data.</text>
</comment>
<proteinExistence type="predicted"/>
<dbReference type="SMART" id="SM00507">
    <property type="entry name" value="HNHc"/>
    <property type="match status" value="1"/>
</dbReference>
<accession>A0A5R9AKZ4</accession>
<gene>
    <name evidence="3" type="ORF">FEA48_05820</name>
</gene>
<reference evidence="4" key="2">
    <citation type="submission" date="2019-06" db="EMBL/GenBank/DDBJ databases">
        <title>AzeR, a transcriptional regulator that responds to azelaic acid in Pseudomonas nitroreducens.</title>
        <authorList>
            <person name="Bez C."/>
            <person name="Javvadi S.G."/>
            <person name="Bertani I."/>
            <person name="Devescovi G."/>
            <person name="Studholme D.J."/>
            <person name="Geller A."/>
            <person name="Levy A."/>
            <person name="Venturi V."/>
        </authorList>
    </citation>
    <scope>NUCLEOTIDE SEQUENCE [LARGE SCALE GENOMIC DNA]</scope>
    <source>
        <strain evidence="4">DSM 9128</strain>
    </source>
</reference>
<dbReference type="CDD" id="cd00085">
    <property type="entry name" value="HNHc"/>
    <property type="match status" value="1"/>
</dbReference>
<organism evidence="3 4">
    <name type="scientific">Pseudomonas nitroreducens</name>
    <dbReference type="NCBI Taxonomy" id="46680"/>
    <lineage>
        <taxon>Bacteria</taxon>
        <taxon>Pseudomonadati</taxon>
        <taxon>Pseudomonadota</taxon>
        <taxon>Gammaproteobacteria</taxon>
        <taxon>Pseudomonadales</taxon>
        <taxon>Pseudomonadaceae</taxon>
        <taxon>Pseudomonas</taxon>
    </lineage>
</organism>
<reference evidence="3 4" key="1">
    <citation type="submission" date="2019-05" db="EMBL/GenBank/DDBJ databases">
        <authorList>
            <person name="Moore K."/>
            <person name="O'Neill P."/>
            <person name="Farbos A."/>
            <person name="Studholme D.J."/>
        </authorList>
    </citation>
    <scope>NUCLEOTIDE SEQUENCE [LARGE SCALE GENOMIC DNA]</scope>
    <source>
        <strain evidence="3 4">DSM 9128</strain>
    </source>
</reference>
<evidence type="ECO:0000313" key="3">
    <source>
        <dbReference type="EMBL" id="TLP78715.1"/>
    </source>
</evidence>
<dbReference type="InterPro" id="IPR003615">
    <property type="entry name" value="HNH_nuc"/>
</dbReference>
<feature type="region of interest" description="Disordered" evidence="1">
    <location>
        <begin position="1"/>
        <end position="20"/>
    </location>
</feature>
<dbReference type="Proteomes" id="UP000307510">
    <property type="component" value="Unassembled WGS sequence"/>
</dbReference>
<dbReference type="GO" id="GO:0004519">
    <property type="term" value="F:endonuclease activity"/>
    <property type="evidence" value="ECO:0007669"/>
    <property type="project" value="UniProtKB-KW"/>
</dbReference>
<dbReference type="GO" id="GO:0003676">
    <property type="term" value="F:nucleic acid binding"/>
    <property type="evidence" value="ECO:0007669"/>
    <property type="project" value="InterPro"/>
</dbReference>
<sequence>MPQDARIDQSRSSTSQANPPWSRDELILALDLYLRNRGSLPSKHHAEVQELSQFLGKMGLALGISSSASFRNPNGVYMKLGNFCRWDPDYTSEGKKGLAKGNKDEEVVWKEFAGSPEKLAAVVAGIRNAVDMDDQFDHPLQRFDEPEIHEAAEGKVLTRLHRVRERCRKLVERKKKQALAKHGKLACEACEFDFQTQYGKAGAGVIDVHHIRPLHTLQPGQKTRLDDLALLCANCHRIVHATRHWLSLEELKATLDAAKKHVQIFSDRPRS</sequence>
<feature type="domain" description="HNH nuclease" evidence="2">
    <location>
        <begin position="174"/>
        <end position="237"/>
    </location>
</feature>
<evidence type="ECO:0000313" key="4">
    <source>
        <dbReference type="Proteomes" id="UP000307510"/>
    </source>
</evidence>
<keyword evidence="3" id="KW-0255">Endonuclease</keyword>
<dbReference type="GO" id="GO:0008270">
    <property type="term" value="F:zinc ion binding"/>
    <property type="evidence" value="ECO:0007669"/>
    <property type="project" value="InterPro"/>
</dbReference>
<dbReference type="InterPro" id="IPR002711">
    <property type="entry name" value="HNH"/>
</dbReference>
<feature type="compositionally biased region" description="Polar residues" evidence="1">
    <location>
        <begin position="10"/>
        <end position="19"/>
    </location>
</feature>
<dbReference type="RefSeq" id="WP_138212911.1">
    <property type="nucleotide sequence ID" value="NZ_VASG01000001.1"/>
</dbReference>
<keyword evidence="3" id="KW-0540">Nuclease</keyword>
<evidence type="ECO:0000256" key="1">
    <source>
        <dbReference type="SAM" id="MobiDB-lite"/>
    </source>
</evidence>